<evidence type="ECO:0000256" key="10">
    <source>
        <dbReference type="ARBA" id="ARBA00032665"/>
    </source>
</evidence>
<evidence type="ECO:0000256" key="6">
    <source>
        <dbReference type="ARBA" id="ARBA00022840"/>
    </source>
</evidence>
<feature type="region of interest" description="Disordered" evidence="12">
    <location>
        <begin position="2020"/>
        <end position="2052"/>
    </location>
</feature>
<dbReference type="InterPro" id="IPR023585">
    <property type="entry name" value="Ile-tRNA-ligase_type1"/>
</dbReference>
<dbReference type="CDD" id="cd07960">
    <property type="entry name" value="Anticodon_Ia_Ile_BEm"/>
    <property type="match status" value="1"/>
</dbReference>
<dbReference type="GO" id="GO:0004822">
    <property type="term" value="F:isoleucine-tRNA ligase activity"/>
    <property type="evidence" value="ECO:0007669"/>
    <property type="project" value="UniProtKB-EC"/>
</dbReference>
<proteinExistence type="inferred from homology"/>
<evidence type="ECO:0000256" key="12">
    <source>
        <dbReference type="SAM" id="MobiDB-lite"/>
    </source>
</evidence>
<keyword evidence="5" id="KW-0547">Nucleotide-binding</keyword>
<dbReference type="Proteomes" id="UP001445335">
    <property type="component" value="Unassembled WGS sequence"/>
</dbReference>
<dbReference type="FunFam" id="1.10.472.10:FF:000007">
    <property type="entry name" value="Transcription factor IIIB 90 kDa subunit"/>
    <property type="match status" value="1"/>
</dbReference>
<dbReference type="GO" id="GO:0006406">
    <property type="term" value="P:mRNA export from nucleus"/>
    <property type="evidence" value="ECO:0007669"/>
    <property type="project" value="InterPro"/>
</dbReference>
<feature type="region of interest" description="Disordered" evidence="12">
    <location>
        <begin position="2106"/>
        <end position="2153"/>
    </location>
</feature>
<evidence type="ECO:0000256" key="5">
    <source>
        <dbReference type="ARBA" id="ARBA00022741"/>
    </source>
</evidence>
<dbReference type="GO" id="GO:0017025">
    <property type="term" value="F:TBP-class protein binding"/>
    <property type="evidence" value="ECO:0007669"/>
    <property type="project" value="InterPro"/>
</dbReference>
<dbReference type="Gene3D" id="1.20.5.650">
    <property type="entry name" value="Single helix bin"/>
    <property type="match status" value="1"/>
</dbReference>
<evidence type="ECO:0000256" key="9">
    <source>
        <dbReference type="ARBA" id="ARBA00023159"/>
    </source>
</evidence>
<dbReference type="PANTHER" id="PTHR42765">
    <property type="entry name" value="SOLEUCYL-TRNA SYNTHETASE"/>
    <property type="match status" value="1"/>
</dbReference>
<dbReference type="EMBL" id="JALJOU010000029">
    <property type="protein sequence ID" value="KAK9835222.1"/>
    <property type="molecule type" value="Genomic_DNA"/>
</dbReference>
<gene>
    <name evidence="14" type="ORF">WJX81_006819</name>
</gene>
<dbReference type="Pfam" id="PF08264">
    <property type="entry name" value="Anticodon_1"/>
    <property type="match status" value="1"/>
</dbReference>
<dbReference type="FunFam" id="3.40.50.620:FF:000111">
    <property type="entry name" value="Mitochondrial isoleucyl-tRNA synthetase"/>
    <property type="match status" value="1"/>
</dbReference>
<feature type="compositionally biased region" description="Low complexity" evidence="12">
    <location>
        <begin position="2029"/>
        <end position="2044"/>
    </location>
</feature>
<dbReference type="Gene3D" id="3.90.740.10">
    <property type="entry name" value="Valyl/Leucyl/Isoleucyl-tRNA synthetase, editing domain"/>
    <property type="match status" value="1"/>
</dbReference>
<feature type="compositionally biased region" description="Basic and acidic residues" evidence="12">
    <location>
        <begin position="651"/>
        <end position="660"/>
    </location>
</feature>
<dbReference type="GO" id="GO:0000124">
    <property type="term" value="C:SAGA complex"/>
    <property type="evidence" value="ECO:0007669"/>
    <property type="project" value="InterPro"/>
</dbReference>
<dbReference type="GO" id="GO:0005643">
    <property type="term" value="C:nuclear pore"/>
    <property type="evidence" value="ECO:0007669"/>
    <property type="project" value="InterPro"/>
</dbReference>
<evidence type="ECO:0000256" key="8">
    <source>
        <dbReference type="ARBA" id="ARBA00023146"/>
    </source>
</evidence>
<comment type="subcellular location">
    <subcellularLocation>
        <location evidence="1">Mitochondrion</location>
    </subcellularLocation>
</comment>
<dbReference type="CDD" id="cd20554">
    <property type="entry name" value="CYCLIN_TFIIIB90_rpt2"/>
    <property type="match status" value="1"/>
</dbReference>
<dbReference type="InterPro" id="IPR002300">
    <property type="entry name" value="aa-tRNA-synth_Ia"/>
</dbReference>
<dbReference type="FunFam" id="1.10.472.10:FF:000066">
    <property type="entry name" value="Transcription factor IIIB subunit"/>
    <property type="match status" value="1"/>
</dbReference>
<dbReference type="InterPro" id="IPR011665">
    <property type="entry name" value="BRF1_TBP-bd_dom"/>
</dbReference>
<dbReference type="GO" id="GO:0000049">
    <property type="term" value="F:tRNA binding"/>
    <property type="evidence" value="ECO:0007669"/>
    <property type="project" value="InterPro"/>
</dbReference>
<evidence type="ECO:0000256" key="4">
    <source>
        <dbReference type="ARBA" id="ARBA00022598"/>
    </source>
</evidence>
<dbReference type="SUPFAM" id="SSF47954">
    <property type="entry name" value="Cyclin-like"/>
    <property type="match status" value="2"/>
</dbReference>
<keyword evidence="4" id="KW-0436">Ligase</keyword>
<keyword evidence="8" id="KW-0030">Aminoacyl-tRNA synthetase</keyword>
<dbReference type="Pfam" id="PF10163">
    <property type="entry name" value="EnY2"/>
    <property type="match status" value="1"/>
</dbReference>
<dbReference type="CDD" id="cd20553">
    <property type="entry name" value="CYCLIN_TFIIIB90_rpt1"/>
    <property type="match status" value="1"/>
</dbReference>
<keyword evidence="6" id="KW-0067">ATP-binding</keyword>
<feature type="domain" description="Cyclin-like" evidence="13">
    <location>
        <begin position="1692"/>
        <end position="1775"/>
    </location>
</feature>
<keyword evidence="15" id="KW-1185">Reference proteome</keyword>
<dbReference type="Gene3D" id="1.10.10.830">
    <property type="entry name" value="Ile-tRNA synthetase CP2 domain-like"/>
    <property type="match status" value="1"/>
</dbReference>
<dbReference type="SUPFAM" id="SSF52374">
    <property type="entry name" value="Nucleotidylyl transferase"/>
    <property type="match status" value="1"/>
</dbReference>
<dbReference type="InterPro" id="IPR013150">
    <property type="entry name" value="TFIIB_cyclin"/>
</dbReference>
<keyword evidence="9" id="KW-0010">Activator</keyword>
<dbReference type="GO" id="GO:0032543">
    <property type="term" value="P:mitochondrial translation"/>
    <property type="evidence" value="ECO:0007669"/>
    <property type="project" value="TreeGrafter"/>
</dbReference>
<dbReference type="PRINTS" id="PR00984">
    <property type="entry name" value="TRNASYNTHILE"/>
</dbReference>
<comment type="similarity">
    <text evidence="2">Belongs to the class-I aminoacyl-tRNA synthetase family.</text>
</comment>
<keyword evidence="7" id="KW-0648">Protein biosynthesis</keyword>
<evidence type="ECO:0000313" key="15">
    <source>
        <dbReference type="Proteomes" id="UP001445335"/>
    </source>
</evidence>
<evidence type="ECO:0000256" key="2">
    <source>
        <dbReference type="ARBA" id="ARBA00005594"/>
    </source>
</evidence>
<dbReference type="GO" id="GO:0005524">
    <property type="term" value="F:ATP binding"/>
    <property type="evidence" value="ECO:0007669"/>
    <property type="project" value="UniProtKB-KW"/>
</dbReference>
<dbReference type="InterPro" id="IPR036915">
    <property type="entry name" value="Cyclin-like_sf"/>
</dbReference>
<dbReference type="InterPro" id="IPR038212">
    <property type="entry name" value="TF_EnY2_sf"/>
</dbReference>
<dbReference type="InterPro" id="IPR049040">
    <property type="entry name" value="RMC1_N"/>
</dbReference>
<feature type="region of interest" description="Disordered" evidence="12">
    <location>
        <begin position="2181"/>
        <end position="2228"/>
    </location>
</feature>
<reference evidence="14 15" key="1">
    <citation type="journal article" date="2024" name="Nat. Commun.">
        <title>Phylogenomics reveals the evolutionary origins of lichenization in chlorophyte algae.</title>
        <authorList>
            <person name="Puginier C."/>
            <person name="Libourel C."/>
            <person name="Otte J."/>
            <person name="Skaloud P."/>
            <person name="Haon M."/>
            <person name="Grisel S."/>
            <person name="Petersen M."/>
            <person name="Berrin J.G."/>
            <person name="Delaux P.M."/>
            <person name="Dal Grande F."/>
            <person name="Keller J."/>
        </authorList>
    </citation>
    <scope>NUCLEOTIDE SEQUENCE [LARGE SCALE GENOMIC DNA]</scope>
    <source>
        <strain evidence="14 15">SAG 245.80</strain>
    </source>
</reference>
<evidence type="ECO:0000259" key="13">
    <source>
        <dbReference type="SMART" id="SM00385"/>
    </source>
</evidence>
<dbReference type="GO" id="GO:0002161">
    <property type="term" value="F:aminoacyl-tRNA deacylase activity"/>
    <property type="evidence" value="ECO:0007669"/>
    <property type="project" value="InterPro"/>
</dbReference>
<dbReference type="SMART" id="SM00385">
    <property type="entry name" value="CYCLIN"/>
    <property type="match status" value="2"/>
</dbReference>
<dbReference type="InterPro" id="IPR002301">
    <property type="entry name" value="Ile-tRNA-ligase"/>
</dbReference>
<dbReference type="SUPFAM" id="SSF47323">
    <property type="entry name" value="Anticodon-binding domain of a subclass of class I aminoacyl-tRNA synthetases"/>
    <property type="match status" value="1"/>
</dbReference>
<dbReference type="Pfam" id="PF07741">
    <property type="entry name" value="BRF1"/>
    <property type="match status" value="1"/>
</dbReference>
<protein>
    <recommendedName>
        <fullName evidence="3">isoleucine--tRNA ligase</fullName>
        <ecNumber evidence="3">6.1.1.5</ecNumber>
    </recommendedName>
    <alternativeName>
        <fullName evidence="10">Isoleucyl-tRNA synthetase</fullName>
    </alternativeName>
</protein>
<name>A0AAW1RN19_9CHLO</name>
<dbReference type="HAMAP" id="MF_02002">
    <property type="entry name" value="Ile_tRNA_synth_type1"/>
    <property type="match status" value="1"/>
</dbReference>
<feature type="domain" description="Cyclin-like" evidence="13">
    <location>
        <begin position="1793"/>
        <end position="1877"/>
    </location>
</feature>
<dbReference type="InterPro" id="IPR013763">
    <property type="entry name" value="Cyclin-like_dom"/>
</dbReference>
<dbReference type="GO" id="GO:0003713">
    <property type="term" value="F:transcription coactivator activity"/>
    <property type="evidence" value="ECO:0007669"/>
    <property type="project" value="InterPro"/>
</dbReference>
<dbReference type="GO" id="GO:0006428">
    <property type="term" value="P:isoleucyl-tRNA aminoacylation"/>
    <property type="evidence" value="ECO:0007669"/>
    <property type="project" value="InterPro"/>
</dbReference>
<dbReference type="PANTHER" id="PTHR42765:SF1">
    <property type="entry name" value="ISOLEUCINE--TRNA LIGASE, MITOCHONDRIAL"/>
    <property type="match status" value="1"/>
</dbReference>
<feature type="region of interest" description="Disordered" evidence="12">
    <location>
        <begin position="639"/>
        <end position="662"/>
    </location>
</feature>
<sequence>MTSIHRPPTPEPEEPTPAEYIRVQLAESGERERLKSLLRHRLEECGWKDEVRALARELMRSHEDGAMTVDELVLANSEVAAYSLASPGAPPRVTRIEEGAPVIAVRASPDGRMLALQRTPAFLEVVDTGSGRMLVAAPARRGAPLVGFFWTAAPGADLVMATAAGLELCTLAPGGQALSLRSQLAHPVRWVRYDHGTRLALLGTGEQGLWLQGYQFAAEGLVKLPPFQIAASTPGATPAPPAASRLDPAAVRLLALYGRAYCAFLDRPGRRVLLYRLFRDAVVLERSYEAGAPDCELGVADSLLLLHQPAARRVALLDVAAPPGQLAPPLPLALDPAPSGTRADPGSWRYCLPNLVLDAGAGVGWEARVDLTALAAASRDPAALVGLLQRRRPAAHTRVDLKALTLAALRGVLVERAPLGQVRAVFDAATAAFAEAAALAPPPPQPGQPLSPGAIAAAARPVVGPADVEADVLRWLHDEEAVPAPYLQAAADAYAAAAEAHGVAVPASLHLLTLDVALQQGHALQAAAMLAAHPGAASAEAAERLEALAEAGGLAGGARLVDGVRARLGLHTLRCRALLRQGRVVRALRLARRHQVESLPPAAFLHAAAESGDLGVFFATYRFCHESVRPPLPDYATQAAAEKPKGKTKGKAKDASDSPYKDTVNLPKTSFNMRANSAQREPELQRFWETHRVYQQLLETNQGDEFTLHDGPPYANGDTHLGHALNKILKSFIVQYQLLRGRRARFVPGWDCHGLPIELKVLQALSDEQRRALSPLQLRRKARDFALKTVKAQRAQFQRYGVWGDWEAPYLTQDPVYEAAQLRVFARLVAGGHVYHGRKPVHWSPSSATALAEAELEYPEGHTSRSVYVAMPLVATGEGVPAELREALGGAALAIWTTTAWTLPANLAVAVNERLRYALVEAEGGAAAGWAARRLVVAEDLVGALAAKLSTQLRVVGALTGGQLAGCRYRHPLLEREGPVVVGGEYITTESGTGLVHTAPGHGQEDYQVGLRNGLELLSPVDDKGVFTAEAGPFAGLPVLTEGTAAVIKGLVSARLLLLEERYAHKYPYDWRTKQPTIFRATDQWFVSIEGFKAAAEAAAAGVAWVPASGAKRMQSMLQGRSDWCISRQRAWGLPIPVLYYTDTGLPLMTEETITHMADVVAAKGSDAFWTAPLEELLPERLRDQAPRLEKKLETLDVWFDSGSSWAGVVEARPGLRFPADLYLEGSDQHRGWFQSSLLTAVAARGCAPYRAVLTHGFALDEKGIKMSKSLGNVVDPRSIVDGGPDKKAQPALGADVLRLWVASVDYSGDVLMGPNILSQVADVYRKLRFTLRFLLGNLPDFDPAAHALPHADLPAVDRFTLAQFAALLDDAAAAYDGYQFVRVYQAVQRFAVADLSNWYLDVAKDRLYVRAAGSADRRACQTVLHALLQGLLPLLAPLVPHLAEDAWQSLPWTPPTTSVFQAGWFSPPEAWHSLPADTLAVFGALLALRGEVNQVLEAARRAGFLGSGLEARVLLHVERSDLAAGLQRLQQAHNGADPLRYIFIVSQVDLVASAAAAAQADHSAATDVEGLGAVTVGVSRALGAKCQRCWNYSTELIHHRMVYCTQCKDEVETETDDTNGYTCCTRCGRVLDEVAFSTEVTFTKGAGGESTVNGHFVSDAAASRGLGRISGGRLFGYQLDSHEKALSRGRAEVLQLVDRLRIHPREDSADSAARLYALALQKNFTRGRRTAQVAAACLYIICRQELKPFMLIDFSDALQLNVFLLGAVFMSLCKALHMEELPMFQRPVDPSLYMNRFADRLGFGKKMGAVVSTALQLVASMKRDWMQTGRRPSGICGAALFLAAHIHGFEKSKRDVMAVVHIGEATLSRRVSEFASTPSAELSSKDFEERGRELEAAESRALEAYAIAAEELSDGRPSCSHIKQGKGTAHFARGMCRACFEEFLRVSGGYTAGANPPAFTRGIQRELLAFVKEAEEGEPQLALTGGEDEDLESQMDAALLGNELQVYAQALVPAVVAGPAQPRKQPPADKMAQATAAAPAEPAAADEELSDLEDDEAAAYLHQPEEVALRKVIWEELNREYTEQQDAKQRAADAAAAKVAADAQAREVEAGAEGQTRKRGRGRPLGSKSKPRPEEDLEPAGTPQEAFQRMLDRKKLSSKINYQNLDGLFSAGDLGVPKRRRAEEGADAAPAAGRPLGGGRELGALRGGAGGASGGGLGTLRPVSARR</sequence>
<feature type="compositionally biased region" description="Gly residues" evidence="12">
    <location>
        <begin position="2196"/>
        <end position="2219"/>
    </location>
</feature>
<dbReference type="Pfam" id="PF00133">
    <property type="entry name" value="tRNA-synt_1"/>
    <property type="match status" value="1"/>
</dbReference>
<dbReference type="InterPro" id="IPR018783">
    <property type="entry name" value="TF_ENY2"/>
</dbReference>
<dbReference type="InterPro" id="IPR050081">
    <property type="entry name" value="Ile-tRNA_ligase"/>
</dbReference>
<dbReference type="InterPro" id="IPR013155">
    <property type="entry name" value="M/V/L/I-tRNA-synth_anticd-bd"/>
</dbReference>
<evidence type="ECO:0000256" key="7">
    <source>
        <dbReference type="ARBA" id="ARBA00022917"/>
    </source>
</evidence>
<dbReference type="Pfam" id="PF21029">
    <property type="entry name" value="RMC1_N"/>
    <property type="match status" value="1"/>
</dbReference>
<comment type="catalytic activity">
    <reaction evidence="11">
        <text>tRNA(Ile) + L-isoleucine + ATP = L-isoleucyl-tRNA(Ile) + AMP + diphosphate</text>
        <dbReference type="Rhea" id="RHEA:11060"/>
        <dbReference type="Rhea" id="RHEA-COMP:9666"/>
        <dbReference type="Rhea" id="RHEA-COMP:9695"/>
        <dbReference type="ChEBI" id="CHEBI:30616"/>
        <dbReference type="ChEBI" id="CHEBI:33019"/>
        <dbReference type="ChEBI" id="CHEBI:58045"/>
        <dbReference type="ChEBI" id="CHEBI:78442"/>
        <dbReference type="ChEBI" id="CHEBI:78528"/>
        <dbReference type="ChEBI" id="CHEBI:456215"/>
        <dbReference type="EC" id="6.1.1.5"/>
    </reaction>
</comment>
<evidence type="ECO:0000313" key="14">
    <source>
        <dbReference type="EMBL" id="KAK9835222.1"/>
    </source>
</evidence>
<dbReference type="Pfam" id="PF00382">
    <property type="entry name" value="TFIIB"/>
    <property type="match status" value="2"/>
</dbReference>
<dbReference type="Gene3D" id="1.10.730.20">
    <property type="match status" value="1"/>
</dbReference>
<dbReference type="Gene3D" id="1.10.246.140">
    <property type="match status" value="1"/>
</dbReference>
<dbReference type="Gene3D" id="1.10.472.10">
    <property type="entry name" value="Cyclin-like"/>
    <property type="match status" value="2"/>
</dbReference>
<dbReference type="InterPro" id="IPR009080">
    <property type="entry name" value="tRNAsynth_Ia_anticodon-bd"/>
</dbReference>
<dbReference type="Gene3D" id="3.40.50.620">
    <property type="entry name" value="HUPs"/>
    <property type="match status" value="2"/>
</dbReference>
<dbReference type="InterPro" id="IPR033708">
    <property type="entry name" value="Anticodon_Ile_BEm"/>
</dbReference>
<dbReference type="GO" id="GO:0005739">
    <property type="term" value="C:mitochondrion"/>
    <property type="evidence" value="ECO:0007669"/>
    <property type="project" value="UniProtKB-SubCell"/>
</dbReference>
<evidence type="ECO:0000256" key="11">
    <source>
        <dbReference type="ARBA" id="ARBA00048359"/>
    </source>
</evidence>
<comment type="caution">
    <text evidence="14">The sequence shown here is derived from an EMBL/GenBank/DDBJ whole genome shotgun (WGS) entry which is preliminary data.</text>
</comment>
<dbReference type="SUPFAM" id="SSF50677">
    <property type="entry name" value="ValRS/IleRS/LeuRS editing domain"/>
    <property type="match status" value="1"/>
</dbReference>
<dbReference type="InterPro" id="IPR009008">
    <property type="entry name" value="Val/Leu/Ile-tRNA-synth_edit"/>
</dbReference>
<evidence type="ECO:0000256" key="1">
    <source>
        <dbReference type="ARBA" id="ARBA00004173"/>
    </source>
</evidence>
<organism evidence="14 15">
    <name type="scientific">Elliptochloris bilobata</name>
    <dbReference type="NCBI Taxonomy" id="381761"/>
    <lineage>
        <taxon>Eukaryota</taxon>
        <taxon>Viridiplantae</taxon>
        <taxon>Chlorophyta</taxon>
        <taxon>core chlorophytes</taxon>
        <taxon>Trebouxiophyceae</taxon>
        <taxon>Trebouxiophyceae incertae sedis</taxon>
        <taxon>Elliptochloris clade</taxon>
        <taxon>Elliptochloris</taxon>
    </lineage>
</organism>
<dbReference type="EC" id="6.1.1.5" evidence="3"/>
<evidence type="ECO:0000256" key="3">
    <source>
        <dbReference type="ARBA" id="ARBA00013165"/>
    </source>
</evidence>
<accession>A0AAW1RN19</accession>
<dbReference type="NCBIfam" id="TIGR00392">
    <property type="entry name" value="ileS"/>
    <property type="match status" value="1"/>
</dbReference>
<dbReference type="InterPro" id="IPR014729">
    <property type="entry name" value="Rossmann-like_a/b/a_fold"/>
</dbReference>